<name>A0A8D8AWY3_CULPI</name>
<evidence type="ECO:0000313" key="1">
    <source>
        <dbReference type="EMBL" id="CAG6461511.1"/>
    </source>
</evidence>
<proteinExistence type="predicted"/>
<accession>A0A8D8AWY3</accession>
<dbReference type="EMBL" id="HBUE01043075">
    <property type="protein sequence ID" value="CAG6461511.1"/>
    <property type="molecule type" value="Transcribed_RNA"/>
</dbReference>
<reference evidence="1" key="1">
    <citation type="submission" date="2021-05" db="EMBL/GenBank/DDBJ databases">
        <authorList>
            <person name="Alioto T."/>
            <person name="Alioto T."/>
            <person name="Gomez Garrido J."/>
        </authorList>
    </citation>
    <scope>NUCLEOTIDE SEQUENCE</scope>
</reference>
<organism evidence="1">
    <name type="scientific">Culex pipiens</name>
    <name type="common">House mosquito</name>
    <dbReference type="NCBI Taxonomy" id="7175"/>
    <lineage>
        <taxon>Eukaryota</taxon>
        <taxon>Metazoa</taxon>
        <taxon>Ecdysozoa</taxon>
        <taxon>Arthropoda</taxon>
        <taxon>Hexapoda</taxon>
        <taxon>Insecta</taxon>
        <taxon>Pterygota</taxon>
        <taxon>Neoptera</taxon>
        <taxon>Endopterygota</taxon>
        <taxon>Diptera</taxon>
        <taxon>Nematocera</taxon>
        <taxon>Culicoidea</taxon>
        <taxon>Culicidae</taxon>
        <taxon>Culicinae</taxon>
        <taxon>Culicini</taxon>
        <taxon>Culex</taxon>
        <taxon>Culex</taxon>
    </lineage>
</organism>
<sequence length="104" mass="11690">MDGWDGCEWGEYRSGGHYPHPQIDVKFTKFIITLRAVIFLSVRVRKDIGFDPSSSLSSVFTSSTWSFPRKLPAGSASKPEKKLDARVFNASVELNLSENNFGLY</sequence>
<dbReference type="AlphaFoldDB" id="A0A8D8AWY3"/>
<protein>
    <submittedName>
        <fullName evidence="1">(northern house mosquito) hypothetical protein</fullName>
    </submittedName>
</protein>